<evidence type="ECO:0000313" key="1">
    <source>
        <dbReference type="EnsemblMetazoa" id="ADIR014088-PA"/>
    </source>
</evidence>
<proteinExistence type="predicted"/>
<organism evidence="1 2">
    <name type="scientific">Anopheles dirus</name>
    <dbReference type="NCBI Taxonomy" id="7168"/>
    <lineage>
        <taxon>Eukaryota</taxon>
        <taxon>Metazoa</taxon>
        <taxon>Ecdysozoa</taxon>
        <taxon>Arthropoda</taxon>
        <taxon>Hexapoda</taxon>
        <taxon>Insecta</taxon>
        <taxon>Pterygota</taxon>
        <taxon>Neoptera</taxon>
        <taxon>Endopterygota</taxon>
        <taxon>Diptera</taxon>
        <taxon>Nematocera</taxon>
        <taxon>Culicoidea</taxon>
        <taxon>Culicidae</taxon>
        <taxon>Anophelinae</taxon>
        <taxon>Anopheles</taxon>
    </lineage>
</organism>
<protein>
    <submittedName>
        <fullName evidence="1">Uncharacterized protein</fullName>
    </submittedName>
</protein>
<reference evidence="1" key="2">
    <citation type="submission" date="2020-05" db="UniProtKB">
        <authorList>
            <consortium name="EnsemblMetazoa"/>
        </authorList>
    </citation>
    <scope>IDENTIFICATION</scope>
    <source>
        <strain evidence="1">WRAIR2</strain>
    </source>
</reference>
<dbReference type="VEuPathDB" id="VectorBase:ADIR014088"/>
<dbReference type="AlphaFoldDB" id="A0A182NVZ9"/>
<reference evidence="2" key="1">
    <citation type="submission" date="2013-03" db="EMBL/GenBank/DDBJ databases">
        <title>The Genome Sequence of Anopheles dirus WRAIR2.</title>
        <authorList>
            <consortium name="The Broad Institute Genomics Platform"/>
            <person name="Neafsey D.E."/>
            <person name="Walton C."/>
            <person name="Walker B."/>
            <person name="Young S.K."/>
            <person name="Zeng Q."/>
            <person name="Gargeya S."/>
            <person name="Fitzgerald M."/>
            <person name="Haas B."/>
            <person name="Abouelleil A."/>
            <person name="Allen A.W."/>
            <person name="Alvarado L."/>
            <person name="Arachchi H.M."/>
            <person name="Berlin A.M."/>
            <person name="Chapman S.B."/>
            <person name="Gainer-Dewar J."/>
            <person name="Goldberg J."/>
            <person name="Griggs A."/>
            <person name="Gujja S."/>
            <person name="Hansen M."/>
            <person name="Howarth C."/>
            <person name="Imamovic A."/>
            <person name="Ireland A."/>
            <person name="Larimer J."/>
            <person name="McCowan C."/>
            <person name="Murphy C."/>
            <person name="Pearson M."/>
            <person name="Poon T.W."/>
            <person name="Priest M."/>
            <person name="Roberts A."/>
            <person name="Saif S."/>
            <person name="Shea T."/>
            <person name="Sisk P."/>
            <person name="Sykes S."/>
            <person name="Wortman J."/>
            <person name="Nusbaum C."/>
            <person name="Birren B."/>
        </authorList>
    </citation>
    <scope>NUCLEOTIDE SEQUENCE [LARGE SCALE GENOMIC DNA]</scope>
    <source>
        <strain evidence="2">WRAIR2</strain>
    </source>
</reference>
<sequence>MLIKIYKRFSLTGNVGVIETLPR</sequence>
<accession>A0A182NVZ9</accession>
<dbReference type="Proteomes" id="UP000075884">
    <property type="component" value="Unassembled WGS sequence"/>
</dbReference>
<evidence type="ECO:0000313" key="2">
    <source>
        <dbReference type="Proteomes" id="UP000075884"/>
    </source>
</evidence>
<dbReference type="EnsemblMetazoa" id="ADIR014088-RA">
    <property type="protein sequence ID" value="ADIR014088-PA"/>
    <property type="gene ID" value="ADIR014088"/>
</dbReference>
<keyword evidence="2" id="KW-1185">Reference proteome</keyword>
<name>A0A182NVZ9_9DIPT</name>